<sequence>MMAQVASLNTEAFFEHLWQDYIQMAPAAAQLQQVFLERGEQVVNDHIALRTFNLEPIQLTALEPHFLAMGYRRFAPYQFPEKKLQAWGYIPPHDTLPRIFLSELDCSAFSVSVQEILRQLCVQVEPERVQEIDIFWAGRLWSPISWADYQTLLKESEYADWVAALGLRPNHFTLSVNHLVHTPSLEGVLEIVELQGMALNTSGGRIKGSSTVLLEQASTLAERMPVEFAGGEVHEIPTCYYEFARRYRDADGTVYQGFVAASADRIFESTHVHRSS</sequence>
<organism evidence="8 9">
    <name type="scientific">Symplocastrum torsivum CPER-KK1</name>
    <dbReference type="NCBI Taxonomy" id="450513"/>
    <lineage>
        <taxon>Bacteria</taxon>
        <taxon>Bacillati</taxon>
        <taxon>Cyanobacteriota</taxon>
        <taxon>Cyanophyceae</taxon>
        <taxon>Oscillatoriophycideae</taxon>
        <taxon>Oscillatoriales</taxon>
        <taxon>Microcoleaceae</taxon>
        <taxon>Symplocastrum</taxon>
    </lineage>
</organism>
<evidence type="ECO:0000256" key="6">
    <source>
        <dbReference type="ARBA" id="ARBA00035023"/>
    </source>
</evidence>
<proteinExistence type="inferred from homology"/>
<dbReference type="InterPro" id="IPR009770">
    <property type="entry name" value="HGLS"/>
</dbReference>
<dbReference type="CDD" id="cd16350">
    <property type="entry name" value="VOC_like"/>
    <property type="match status" value="1"/>
</dbReference>
<evidence type="ECO:0000256" key="1">
    <source>
        <dbReference type="ARBA" id="ARBA00001954"/>
    </source>
</evidence>
<reference evidence="8" key="2">
    <citation type="journal article" date="2022" name="Microbiol. Resour. Announc.">
        <title>Metagenome Sequencing to Explore Phylogenomics of Terrestrial Cyanobacteria.</title>
        <authorList>
            <person name="Ward R.D."/>
            <person name="Stajich J.E."/>
            <person name="Johansen J.R."/>
            <person name="Huntemann M."/>
            <person name="Clum A."/>
            <person name="Foster B."/>
            <person name="Foster B."/>
            <person name="Roux S."/>
            <person name="Palaniappan K."/>
            <person name="Varghese N."/>
            <person name="Mukherjee S."/>
            <person name="Reddy T.B.K."/>
            <person name="Daum C."/>
            <person name="Copeland A."/>
            <person name="Chen I.A."/>
            <person name="Ivanova N.N."/>
            <person name="Kyrpides N.C."/>
            <person name="Shapiro N."/>
            <person name="Eloe-Fadrosh E.A."/>
            <person name="Pietrasiak N."/>
        </authorList>
    </citation>
    <scope>NUCLEOTIDE SEQUENCE</scope>
    <source>
        <strain evidence="8">CPER-KK1</strain>
    </source>
</reference>
<comment type="caution">
    <text evidence="8">The sequence shown here is derived from an EMBL/GenBank/DDBJ whole genome shotgun (WGS) entry which is preliminary data.</text>
</comment>
<dbReference type="Gene3D" id="3.10.180.50">
    <property type="match status" value="1"/>
</dbReference>
<name>A0A951U7Z9_9CYAN</name>
<evidence type="ECO:0000313" key="9">
    <source>
        <dbReference type="Proteomes" id="UP000753908"/>
    </source>
</evidence>
<protein>
    <recommendedName>
        <fullName evidence="6">2-oxoadipate dioxygenase/decarboxylase</fullName>
        <ecNumber evidence="6">1.13.11.93</ecNumber>
    </recommendedName>
    <alternativeName>
        <fullName evidence="7">2-hydroxyglutarate synthase</fullName>
    </alternativeName>
</protein>
<dbReference type="GO" id="GO:0051213">
    <property type="term" value="F:dioxygenase activity"/>
    <property type="evidence" value="ECO:0007669"/>
    <property type="project" value="UniProtKB-KW"/>
</dbReference>
<comment type="cofactor">
    <cofactor evidence="1">
        <name>Fe(2+)</name>
        <dbReference type="ChEBI" id="CHEBI:29033"/>
    </cofactor>
</comment>
<dbReference type="Proteomes" id="UP000753908">
    <property type="component" value="Unassembled WGS sequence"/>
</dbReference>
<keyword evidence="4" id="KW-0408">Iron</keyword>
<dbReference type="Pfam" id="PF07063">
    <property type="entry name" value="HGLS"/>
    <property type="match status" value="1"/>
</dbReference>
<evidence type="ECO:0000256" key="3">
    <source>
        <dbReference type="ARBA" id="ARBA00023002"/>
    </source>
</evidence>
<evidence type="ECO:0000256" key="2">
    <source>
        <dbReference type="ARBA" id="ARBA00022964"/>
    </source>
</evidence>
<evidence type="ECO:0000256" key="7">
    <source>
        <dbReference type="ARBA" id="ARBA00035045"/>
    </source>
</evidence>
<dbReference type="SMART" id="SM01150">
    <property type="entry name" value="DUF1338"/>
    <property type="match status" value="1"/>
</dbReference>
<accession>A0A951U7Z9</accession>
<keyword evidence="3" id="KW-0560">Oxidoreductase</keyword>
<evidence type="ECO:0000256" key="5">
    <source>
        <dbReference type="ARBA" id="ARBA00035013"/>
    </source>
</evidence>
<dbReference type="EMBL" id="JAHHIF010000002">
    <property type="protein sequence ID" value="MBW4543267.1"/>
    <property type="molecule type" value="Genomic_DNA"/>
</dbReference>
<dbReference type="PANTHER" id="PTHR31136:SF5">
    <property type="entry name" value="2-OXOADIPATE DIOXYGENASE_DECARBOXYLASE, CHLOROPLASTIC"/>
    <property type="match status" value="1"/>
</dbReference>
<gene>
    <name evidence="8" type="ORF">KME25_02285</name>
</gene>
<comment type="similarity">
    <text evidence="5">Belongs to the 2-oxoadipate dioxygenase/decarboxylase family.</text>
</comment>
<dbReference type="AlphaFoldDB" id="A0A951U7Z9"/>
<evidence type="ECO:0000313" key="8">
    <source>
        <dbReference type="EMBL" id="MBW4543267.1"/>
    </source>
</evidence>
<dbReference type="PANTHER" id="PTHR31136">
    <property type="entry name" value="DUF1338 DOMAIN-CONTAINING PROTEIN"/>
    <property type="match status" value="1"/>
</dbReference>
<dbReference type="EC" id="1.13.11.93" evidence="6"/>
<keyword evidence="2" id="KW-0223">Dioxygenase</keyword>
<evidence type="ECO:0000256" key="4">
    <source>
        <dbReference type="ARBA" id="ARBA00023004"/>
    </source>
</evidence>
<reference evidence="8" key="1">
    <citation type="submission" date="2021-05" db="EMBL/GenBank/DDBJ databases">
        <authorList>
            <person name="Pietrasiak N."/>
            <person name="Ward R."/>
            <person name="Stajich J.E."/>
            <person name="Kurbessoian T."/>
        </authorList>
    </citation>
    <scope>NUCLEOTIDE SEQUENCE</scope>
    <source>
        <strain evidence="8">CPER-KK1</strain>
    </source>
</reference>